<evidence type="ECO:0000256" key="1">
    <source>
        <dbReference type="SAM" id="MobiDB-lite"/>
    </source>
</evidence>
<proteinExistence type="predicted"/>
<organism evidence="2 3">
    <name type="scientific">Phialocephala subalpina</name>
    <dbReference type="NCBI Taxonomy" id="576137"/>
    <lineage>
        <taxon>Eukaryota</taxon>
        <taxon>Fungi</taxon>
        <taxon>Dikarya</taxon>
        <taxon>Ascomycota</taxon>
        <taxon>Pezizomycotina</taxon>
        <taxon>Leotiomycetes</taxon>
        <taxon>Helotiales</taxon>
        <taxon>Mollisiaceae</taxon>
        <taxon>Phialocephala</taxon>
        <taxon>Phialocephala fortinii species complex</taxon>
    </lineage>
</organism>
<dbReference type="AlphaFoldDB" id="A0A1L7XVX9"/>
<gene>
    <name evidence="2" type="ORF">PAC_19058</name>
</gene>
<evidence type="ECO:0000313" key="3">
    <source>
        <dbReference type="Proteomes" id="UP000184330"/>
    </source>
</evidence>
<sequence length="169" mass="18571">MLIVRSISMDTRTQLDAVACACITEADRRSSPVAGAADNQCWSESSKEQRMNSGQSQAFWCMSQIWPTTIPRGGPQIPLFSALLRRNGLGAAAPAVRGRVVSEAAQLSASPPATPAPLPWYPTVRFGVSQSEWQWVTCLGCSPEDAQEDWVEGPQRRNTRRRSPKQQLD</sequence>
<evidence type="ECO:0000313" key="2">
    <source>
        <dbReference type="EMBL" id="CZR69158.1"/>
    </source>
</evidence>
<reference evidence="2 3" key="1">
    <citation type="submission" date="2016-03" db="EMBL/GenBank/DDBJ databases">
        <authorList>
            <person name="Ploux O."/>
        </authorList>
    </citation>
    <scope>NUCLEOTIDE SEQUENCE [LARGE SCALE GENOMIC DNA]</scope>
    <source>
        <strain evidence="2 3">UAMH 11012</strain>
    </source>
</reference>
<dbReference type="Proteomes" id="UP000184330">
    <property type="component" value="Unassembled WGS sequence"/>
</dbReference>
<protein>
    <submittedName>
        <fullName evidence="2">Uncharacterized protein</fullName>
    </submittedName>
</protein>
<feature type="region of interest" description="Disordered" evidence="1">
    <location>
        <begin position="145"/>
        <end position="169"/>
    </location>
</feature>
<dbReference type="EMBL" id="FJOG01000066">
    <property type="protein sequence ID" value="CZR69158.1"/>
    <property type="molecule type" value="Genomic_DNA"/>
</dbReference>
<accession>A0A1L7XVX9</accession>
<feature type="compositionally biased region" description="Basic residues" evidence="1">
    <location>
        <begin position="157"/>
        <end position="169"/>
    </location>
</feature>
<name>A0A1L7XVX9_9HELO</name>
<keyword evidence="3" id="KW-1185">Reference proteome</keyword>